<dbReference type="RefSeq" id="WP_269442214.1">
    <property type="nucleotide sequence ID" value="NZ_CP097463.1"/>
</dbReference>
<sequence>MAEFVDYGCDSLTPYRALLQRFVSGDTSAETLEHNFLAQYKRDATNWPEPVFRLLEDFFFDVDDYVADDGLRAQVNGIDAAQLRAKAVLTLQRLAEVAPED</sequence>
<feature type="domain" description="Colicin D immunity protein" evidence="1">
    <location>
        <begin position="14"/>
        <end position="94"/>
    </location>
</feature>
<evidence type="ECO:0000313" key="2">
    <source>
        <dbReference type="EMBL" id="WAX55692.1"/>
    </source>
</evidence>
<dbReference type="EMBL" id="CP097463">
    <property type="protein sequence ID" value="WAX55692.1"/>
    <property type="molecule type" value="Genomic_DNA"/>
</dbReference>
<protein>
    <submittedName>
        <fullName evidence="2">Colicin immunity domain-containing protein</fullName>
    </submittedName>
</protein>
<reference evidence="2" key="1">
    <citation type="submission" date="2022-05" db="EMBL/GenBank/DDBJ databases">
        <title>Jatrophihabitans sp. SB3-54 whole genome sequence.</title>
        <authorList>
            <person name="Suh M.K."/>
            <person name="Eom M.K."/>
            <person name="Kim J.S."/>
            <person name="Kim H.S."/>
            <person name="Do H.E."/>
            <person name="Shin Y.K."/>
            <person name="Lee J.-S."/>
        </authorList>
    </citation>
    <scope>NUCLEOTIDE SEQUENCE</scope>
    <source>
        <strain evidence="2">SB3-54</strain>
    </source>
</reference>
<name>A0ABY7JSZ9_9ACTN</name>
<dbReference type="Pfam" id="PF09204">
    <property type="entry name" value="Colicin_immun"/>
    <property type="match status" value="1"/>
</dbReference>
<accession>A0ABY7JSZ9</accession>
<proteinExistence type="predicted"/>
<organism evidence="2 3">
    <name type="scientific">Jatrophihabitans cynanchi</name>
    <dbReference type="NCBI Taxonomy" id="2944128"/>
    <lineage>
        <taxon>Bacteria</taxon>
        <taxon>Bacillati</taxon>
        <taxon>Actinomycetota</taxon>
        <taxon>Actinomycetes</taxon>
        <taxon>Jatrophihabitantales</taxon>
        <taxon>Jatrophihabitantaceae</taxon>
        <taxon>Jatrophihabitans</taxon>
    </lineage>
</organism>
<keyword evidence="3" id="KW-1185">Reference proteome</keyword>
<dbReference type="Proteomes" id="UP001164693">
    <property type="component" value="Chromosome"/>
</dbReference>
<evidence type="ECO:0000259" key="1">
    <source>
        <dbReference type="Pfam" id="PF09204"/>
    </source>
</evidence>
<dbReference type="InterPro" id="IPR015287">
    <property type="entry name" value="Colicin_D_immunity_dom"/>
</dbReference>
<evidence type="ECO:0000313" key="3">
    <source>
        <dbReference type="Proteomes" id="UP001164693"/>
    </source>
</evidence>
<gene>
    <name evidence="2" type="ORF">M6B22_14230</name>
</gene>